<dbReference type="AlphaFoldDB" id="A0AAD9FVV1"/>
<feature type="transmembrane region" description="Helical" evidence="2">
    <location>
        <begin position="533"/>
        <end position="551"/>
    </location>
</feature>
<reference evidence="6" key="1">
    <citation type="submission" date="2023-02" db="EMBL/GenBank/DDBJ databases">
        <title>Identification and recombinant expression of a fungal hydrolase from Papiliotrema laurentii that hydrolyzes apple cutin and clears colloidal polyester polyurethane.</title>
        <authorList>
            <consortium name="DOE Joint Genome Institute"/>
            <person name="Roman V.A."/>
            <person name="Bojanowski C."/>
            <person name="Crable B.R."/>
            <person name="Wagner D.N."/>
            <person name="Hung C.S."/>
            <person name="Nadeau L.J."/>
            <person name="Schratz L."/>
            <person name="Haridas S."/>
            <person name="Pangilinan J."/>
            <person name="Lipzen A."/>
            <person name="Na H."/>
            <person name="Yan M."/>
            <person name="Ng V."/>
            <person name="Grigoriev I.V."/>
            <person name="Spatafora J.W."/>
            <person name="Barlow D."/>
            <person name="Biffinger J."/>
            <person name="Kelley-Loughnane N."/>
            <person name="Varaljay V.A."/>
            <person name="Crookes-Goodson W.J."/>
        </authorList>
    </citation>
    <scope>NUCLEOTIDE SEQUENCE</scope>
    <source>
        <strain evidence="6">5307AH</strain>
    </source>
</reference>
<dbReference type="PANTHER" id="PTHR31685">
    <property type="entry name" value="INTEGRAL MEMBRANE PROTEIN (AFU_ORTHOLOGUE AFUA_6G12730)-RELATED"/>
    <property type="match status" value="1"/>
</dbReference>
<feature type="transmembrane region" description="Helical" evidence="2">
    <location>
        <begin position="200"/>
        <end position="220"/>
    </location>
</feature>
<sequence>MRSPIFGLPPAISPCVTTFLITTILISTLSHAAPASASDCIALRHEDHEEGHEMTHCHSMEEGGMDSPGMDMGMDHDAMTTTPSAISVSSAATSSPPVPAPHSDPHGGHSHGTHAPAKTLLDDAEIHSWHQFPPTYLAADFRLDNDSAIFGEDFDETWDPENASGHPGLVFLHAAGFYTAYFGLLPIALALRAADHPSHYLVNAAFLVLAVLGWLAGAAYNAATPDRYEGSVYPTFVNILLLTSLALATIDSLDLIKRALSLWRSGNRSWSDFASHVLSSDQDKWLGSHNRYEMVGLVEGESRRPSHEDSQHVVFALGDDEDEEDEHPQRSLAGSAGSRRPSLLRHWSPPSRNSTASEGTLHDSPTSESPVDGLHRKPNNRAGAYDAEVDELQAGPAWREEEQSTKTIKAGRWAQILLTWIRRTQVVFAYVTLIIGITTYTGMCRASYVNSCAAHYIKGSIFFGYGLLTFARYLGAYADLGWAWNRHTGSRRGPSAEMVECAVIFTYGITNTWMERMGAKSGDPYTVKQVQHISIAVMFWFAGLSGILLESKTMRKILAAVKGRSRDVREPPSYAFSFNPLPALVIAVTGLAMAAHHQTYVFQVEIHKLWGILLAGGSAFRFLTYFFLWLRPPTESVLPSRPPTEVLTSFGYAAGGIVFMLSNEEIAFAAMRAGWDDMMAFLNFTIALTSLIFCWTVVVMAFKGWAVMRLQRGQADEERS</sequence>
<dbReference type="Pfam" id="PF10348">
    <property type="entry name" value="DUF2427"/>
    <property type="match status" value="1"/>
</dbReference>
<evidence type="ECO:0000259" key="4">
    <source>
        <dbReference type="Pfam" id="PF10348"/>
    </source>
</evidence>
<organism evidence="6 7">
    <name type="scientific">Papiliotrema laurentii</name>
    <name type="common">Cryptococcus laurentii</name>
    <dbReference type="NCBI Taxonomy" id="5418"/>
    <lineage>
        <taxon>Eukaryota</taxon>
        <taxon>Fungi</taxon>
        <taxon>Dikarya</taxon>
        <taxon>Basidiomycota</taxon>
        <taxon>Agaricomycotina</taxon>
        <taxon>Tremellomycetes</taxon>
        <taxon>Tremellales</taxon>
        <taxon>Rhynchogastremaceae</taxon>
        <taxon>Papiliotrema</taxon>
    </lineage>
</organism>
<feature type="transmembrane region" description="Helical" evidence="2">
    <location>
        <begin position="232"/>
        <end position="250"/>
    </location>
</feature>
<keyword evidence="2" id="KW-0472">Membrane</keyword>
<dbReference type="PANTHER" id="PTHR31685:SF3">
    <property type="entry name" value="INTEGRAL MEMBRANE PROTEIN (AFU_ORTHOLOGUE AFUA_6G12730)"/>
    <property type="match status" value="1"/>
</dbReference>
<name>A0AAD9FVV1_PAPLA</name>
<feature type="transmembrane region" description="Helical" evidence="2">
    <location>
        <begin position="609"/>
        <end position="630"/>
    </location>
</feature>
<accession>A0AAD9FVV1</accession>
<dbReference type="InterPro" id="IPR018825">
    <property type="entry name" value="DUF2427"/>
</dbReference>
<feature type="signal peptide" evidence="3">
    <location>
        <begin position="1"/>
        <end position="32"/>
    </location>
</feature>
<dbReference type="EMBL" id="JAODAN010000001">
    <property type="protein sequence ID" value="KAK1927209.1"/>
    <property type="molecule type" value="Genomic_DNA"/>
</dbReference>
<feature type="transmembrane region" description="Helical" evidence="2">
    <location>
        <begin position="454"/>
        <end position="474"/>
    </location>
</feature>
<feature type="domain" description="DUF2427" evidence="4">
    <location>
        <begin position="155"/>
        <end position="246"/>
    </location>
</feature>
<proteinExistence type="predicted"/>
<evidence type="ECO:0000256" key="1">
    <source>
        <dbReference type="SAM" id="MobiDB-lite"/>
    </source>
</evidence>
<feature type="compositionally biased region" description="Low complexity" evidence="1">
    <location>
        <begin position="85"/>
        <end position="95"/>
    </location>
</feature>
<feature type="domain" description="Protein YTP1-like C-terminal" evidence="5">
    <location>
        <begin position="429"/>
        <end position="703"/>
    </location>
</feature>
<feature type="compositionally biased region" description="Polar residues" evidence="1">
    <location>
        <begin position="350"/>
        <end position="369"/>
    </location>
</feature>
<protein>
    <recommendedName>
        <fullName evidence="8">Cytoplasmic protein</fullName>
    </recommendedName>
</protein>
<evidence type="ECO:0000313" key="6">
    <source>
        <dbReference type="EMBL" id="KAK1927209.1"/>
    </source>
</evidence>
<feature type="chain" id="PRO_5042045602" description="Cytoplasmic protein" evidence="3">
    <location>
        <begin position="33"/>
        <end position="720"/>
    </location>
</feature>
<feature type="transmembrane region" description="Helical" evidence="2">
    <location>
        <begin position="170"/>
        <end position="191"/>
    </location>
</feature>
<comment type="caution">
    <text evidence="6">The sequence shown here is derived from an EMBL/GenBank/DDBJ whole genome shotgun (WGS) entry which is preliminary data.</text>
</comment>
<keyword evidence="2" id="KW-1133">Transmembrane helix</keyword>
<feature type="region of interest" description="Disordered" evidence="1">
    <location>
        <begin position="318"/>
        <end position="380"/>
    </location>
</feature>
<evidence type="ECO:0000313" key="7">
    <source>
        <dbReference type="Proteomes" id="UP001182556"/>
    </source>
</evidence>
<dbReference type="Proteomes" id="UP001182556">
    <property type="component" value="Unassembled WGS sequence"/>
</dbReference>
<feature type="region of interest" description="Disordered" evidence="1">
    <location>
        <begin position="85"/>
        <end position="116"/>
    </location>
</feature>
<dbReference type="InterPro" id="IPR018827">
    <property type="entry name" value="YTP1_C"/>
</dbReference>
<keyword evidence="2" id="KW-0812">Transmembrane</keyword>
<keyword evidence="7" id="KW-1185">Reference proteome</keyword>
<gene>
    <name evidence="6" type="ORF">DB88DRAFT_477222</name>
</gene>
<feature type="transmembrane region" description="Helical" evidence="2">
    <location>
        <begin position="642"/>
        <end position="661"/>
    </location>
</feature>
<feature type="transmembrane region" description="Helical" evidence="2">
    <location>
        <begin position="427"/>
        <end position="448"/>
    </location>
</feature>
<feature type="transmembrane region" description="Helical" evidence="2">
    <location>
        <begin position="681"/>
        <end position="702"/>
    </location>
</feature>
<dbReference type="Pfam" id="PF10355">
    <property type="entry name" value="Ytp1"/>
    <property type="match status" value="1"/>
</dbReference>
<evidence type="ECO:0000256" key="3">
    <source>
        <dbReference type="SAM" id="SignalP"/>
    </source>
</evidence>
<evidence type="ECO:0000256" key="2">
    <source>
        <dbReference type="SAM" id="Phobius"/>
    </source>
</evidence>
<keyword evidence="3" id="KW-0732">Signal</keyword>
<evidence type="ECO:0008006" key="8">
    <source>
        <dbReference type="Google" id="ProtNLM"/>
    </source>
</evidence>
<evidence type="ECO:0000259" key="5">
    <source>
        <dbReference type="Pfam" id="PF10355"/>
    </source>
</evidence>